<keyword evidence="3" id="KW-0963">Cytoplasm</keyword>
<protein>
    <recommendedName>
        <fullName evidence="3">Urease accessory protein UreF</fullName>
    </recommendedName>
</protein>
<evidence type="ECO:0000313" key="4">
    <source>
        <dbReference type="EMBL" id="MBY4891550.1"/>
    </source>
</evidence>
<keyword evidence="6" id="KW-1185">Reference proteome</keyword>
<evidence type="ECO:0000256" key="2">
    <source>
        <dbReference type="ARBA" id="ARBA00023186"/>
    </source>
</evidence>
<proteinExistence type="inferred from homology"/>
<dbReference type="GO" id="GO:0016151">
    <property type="term" value="F:nickel cation binding"/>
    <property type="evidence" value="ECO:0007669"/>
    <property type="project" value="UniProtKB-UniRule"/>
</dbReference>
<dbReference type="InterPro" id="IPR038277">
    <property type="entry name" value="UreF_sf"/>
</dbReference>
<evidence type="ECO:0000256" key="1">
    <source>
        <dbReference type="ARBA" id="ARBA00022988"/>
    </source>
</evidence>
<dbReference type="Pfam" id="PF01730">
    <property type="entry name" value="UreF"/>
    <property type="match status" value="1"/>
</dbReference>
<comment type="function">
    <text evidence="3">Required for maturation of urease via the functional incorporation of the urease nickel metallocenter.</text>
</comment>
<keyword evidence="1 3" id="KW-0996">Nickel insertion</keyword>
<organism evidence="5">
    <name type="scientific">Gymnodinialimonas phycosphaerae</name>
    <dbReference type="NCBI Taxonomy" id="2841589"/>
    <lineage>
        <taxon>Bacteria</taxon>
        <taxon>Pseudomonadati</taxon>
        <taxon>Pseudomonadota</taxon>
        <taxon>Alphaproteobacteria</taxon>
        <taxon>Rhodobacterales</taxon>
        <taxon>Paracoccaceae</taxon>
        <taxon>Gymnodinialimonas</taxon>
    </lineage>
</organism>
<name>A0A975TVB1_9RHOB</name>
<accession>A0A975TVB1</accession>
<dbReference type="Gene3D" id="1.10.4190.10">
    <property type="entry name" value="Urease accessory protein UreF"/>
    <property type="match status" value="1"/>
</dbReference>
<dbReference type="PANTHER" id="PTHR33620">
    <property type="entry name" value="UREASE ACCESSORY PROTEIN F"/>
    <property type="match status" value="1"/>
</dbReference>
<evidence type="ECO:0000256" key="3">
    <source>
        <dbReference type="HAMAP-Rule" id="MF_01385"/>
    </source>
</evidence>
<reference evidence="5 6" key="1">
    <citation type="submission" date="2021-07" db="EMBL/GenBank/DDBJ databases">
        <title>Karlodiniumbacter phycospheric gen. nov., sp. nov., a phycosphere bacterium isolated from karlodinium veneficum.</title>
        <authorList>
            <person name="Peng Y."/>
            <person name="Jiang L."/>
            <person name="Lee J."/>
        </authorList>
    </citation>
    <scope>NUCLEOTIDE SEQUENCE</scope>
    <source>
        <strain evidence="5 6">N5</strain>
    </source>
</reference>
<gene>
    <name evidence="3" type="primary">ureF</name>
    <name evidence="4" type="ORF">KUL25_02080</name>
    <name evidence="5" type="ORF">KUL25_02085</name>
</gene>
<dbReference type="GO" id="GO:0005737">
    <property type="term" value="C:cytoplasm"/>
    <property type="evidence" value="ECO:0007669"/>
    <property type="project" value="UniProtKB-SubCell"/>
</dbReference>
<sequence>MSDLGLLRLSQWLSPAFPVSAYAYSHGLEAEIVAGRVPDGVAVAAWIRGVLRRGAGRTDAILVVAAMEEGADLEGLNDWARALVGSRERWEETRDQGAALAATLAALGQGDGVARAYPVAFGAAAARLGVARDVVVAHFLQGFVGNLVSAAVRFVPLGQAEGQMILAGLQEDVASLAQEALGCGLDDIGQAVFGADLAAMEHELLDVRIFRT</sequence>
<evidence type="ECO:0000313" key="5">
    <source>
        <dbReference type="EMBL" id="QXL88338.1"/>
    </source>
</evidence>
<comment type="subcellular location">
    <subcellularLocation>
        <location evidence="3">Cytoplasm</location>
    </subcellularLocation>
</comment>
<evidence type="ECO:0000313" key="6">
    <source>
        <dbReference type="Proteomes" id="UP000693972"/>
    </source>
</evidence>
<dbReference type="AlphaFoldDB" id="A0A975TVB1"/>
<dbReference type="Proteomes" id="UP000693972">
    <property type="component" value="Unassembled WGS sequence"/>
</dbReference>
<dbReference type="RefSeq" id="WP_257891411.1">
    <property type="nucleotide sequence ID" value="NZ_JAIMBW010000001.1"/>
</dbReference>
<dbReference type="EMBL" id="CP078073">
    <property type="protein sequence ID" value="QXL88338.1"/>
    <property type="molecule type" value="Genomic_DNA"/>
</dbReference>
<dbReference type="PIRSF" id="PIRSF009467">
    <property type="entry name" value="Ureas_acces_UreF"/>
    <property type="match status" value="1"/>
</dbReference>
<comment type="subunit">
    <text evidence="3">UreD, UreF and UreG form a complex that acts as a GTP-hydrolysis-dependent molecular chaperone, activating the urease apoprotein by helping to assemble the nickel containing metallocenter of UreC. The UreE protein probably delivers the nickel.</text>
</comment>
<dbReference type="HAMAP" id="MF_01385">
    <property type="entry name" value="UreF"/>
    <property type="match status" value="1"/>
</dbReference>
<dbReference type="EMBL" id="JAIMBW010000001">
    <property type="protein sequence ID" value="MBY4891550.1"/>
    <property type="molecule type" value="Genomic_DNA"/>
</dbReference>
<dbReference type="PANTHER" id="PTHR33620:SF1">
    <property type="entry name" value="UREASE ACCESSORY PROTEIN F"/>
    <property type="match status" value="1"/>
</dbReference>
<comment type="similarity">
    <text evidence="3">Belongs to the UreF family.</text>
</comment>
<keyword evidence="2 3" id="KW-0143">Chaperone</keyword>
<dbReference type="InterPro" id="IPR002639">
    <property type="entry name" value="UreF"/>
</dbReference>